<dbReference type="OrthoDB" id="7777654at2759"/>
<gene>
    <name evidence="1" type="ORF">DHEL01_v209515</name>
</gene>
<dbReference type="InParanoid" id="A0A2P5HPD3"/>
<sequence length="109" mass="12299">MILGFSSAFALQDTVVTMIMDGEFARNWNFRTASTSLAPPAFWKKSPWLEKTCYLGVYSVSRAHTNLRTPHFPNMADTEQGLQLTRDLNLVVATGKNWSIPAYWGSIVR</sequence>
<comment type="caution">
    <text evidence="1">The sequence shown here is derived from an EMBL/GenBank/DDBJ whole genome shotgun (WGS) entry which is preliminary data.</text>
</comment>
<evidence type="ECO:0000313" key="2">
    <source>
        <dbReference type="Proteomes" id="UP000094444"/>
    </source>
</evidence>
<protein>
    <submittedName>
        <fullName evidence="1">Sodium-dependent noradrenaline transporter</fullName>
    </submittedName>
</protein>
<proteinExistence type="predicted"/>
<dbReference type="EMBL" id="MAVT02001086">
    <property type="protein sequence ID" value="POS72091.1"/>
    <property type="molecule type" value="Genomic_DNA"/>
</dbReference>
<reference evidence="1" key="1">
    <citation type="submission" date="2017-09" db="EMBL/GenBank/DDBJ databases">
        <title>Polyketide synthases of a Diaporthe helianthi virulent isolate.</title>
        <authorList>
            <person name="Baroncelli R."/>
        </authorList>
    </citation>
    <scope>NUCLEOTIDE SEQUENCE [LARGE SCALE GENOMIC DNA]</scope>
    <source>
        <strain evidence="1">7/96</strain>
    </source>
</reference>
<evidence type="ECO:0000313" key="1">
    <source>
        <dbReference type="EMBL" id="POS72091.1"/>
    </source>
</evidence>
<dbReference type="Proteomes" id="UP000094444">
    <property type="component" value="Unassembled WGS sequence"/>
</dbReference>
<name>A0A2P5HPD3_DIAHE</name>
<accession>A0A2P5HPD3</accession>
<keyword evidence="2" id="KW-1185">Reference proteome</keyword>
<organism evidence="1 2">
    <name type="scientific">Diaporthe helianthi</name>
    <dbReference type="NCBI Taxonomy" id="158607"/>
    <lineage>
        <taxon>Eukaryota</taxon>
        <taxon>Fungi</taxon>
        <taxon>Dikarya</taxon>
        <taxon>Ascomycota</taxon>
        <taxon>Pezizomycotina</taxon>
        <taxon>Sordariomycetes</taxon>
        <taxon>Sordariomycetidae</taxon>
        <taxon>Diaporthales</taxon>
        <taxon>Diaporthaceae</taxon>
        <taxon>Diaporthe</taxon>
    </lineage>
</organism>
<dbReference type="AlphaFoldDB" id="A0A2P5HPD3"/>